<dbReference type="SMART" id="SM00066">
    <property type="entry name" value="GAL4"/>
    <property type="match status" value="1"/>
</dbReference>
<feature type="compositionally biased region" description="Low complexity" evidence="3">
    <location>
        <begin position="324"/>
        <end position="344"/>
    </location>
</feature>
<keyword evidence="2" id="KW-0539">Nucleus</keyword>
<dbReference type="GO" id="GO:0000981">
    <property type="term" value="F:DNA-binding transcription factor activity, RNA polymerase II-specific"/>
    <property type="evidence" value="ECO:0007669"/>
    <property type="project" value="InterPro"/>
</dbReference>
<evidence type="ECO:0000259" key="4">
    <source>
        <dbReference type="PROSITE" id="PS50048"/>
    </source>
</evidence>
<feature type="region of interest" description="Disordered" evidence="3">
    <location>
        <begin position="1"/>
        <end position="34"/>
    </location>
</feature>
<dbReference type="Pfam" id="PF00172">
    <property type="entry name" value="Zn_clus"/>
    <property type="match status" value="1"/>
</dbReference>
<dbReference type="SUPFAM" id="SSF57701">
    <property type="entry name" value="Zn2/Cys6 DNA-binding domain"/>
    <property type="match status" value="1"/>
</dbReference>
<dbReference type="InterPro" id="IPR001138">
    <property type="entry name" value="Zn2Cys6_DnaBD"/>
</dbReference>
<dbReference type="PROSITE" id="PS50048">
    <property type="entry name" value="ZN2_CY6_FUNGAL_2"/>
    <property type="match status" value="1"/>
</dbReference>
<dbReference type="Gene3D" id="4.10.240.10">
    <property type="entry name" value="Zn(2)-C6 fungal-type DNA-binding domain"/>
    <property type="match status" value="1"/>
</dbReference>
<keyword evidence="6" id="KW-1185">Reference proteome</keyword>
<dbReference type="GO" id="GO:0008270">
    <property type="term" value="F:zinc ion binding"/>
    <property type="evidence" value="ECO:0007669"/>
    <property type="project" value="InterPro"/>
</dbReference>
<dbReference type="EMBL" id="KV417480">
    <property type="protein sequence ID" value="KZP34619.1"/>
    <property type="molecule type" value="Genomic_DNA"/>
</dbReference>
<accession>A0A166XBM5</accession>
<dbReference type="PROSITE" id="PS00463">
    <property type="entry name" value="ZN2_CY6_FUNGAL_1"/>
    <property type="match status" value="1"/>
</dbReference>
<dbReference type="Proteomes" id="UP000076532">
    <property type="component" value="Unassembled WGS sequence"/>
</dbReference>
<name>A0A166XBM5_9AGAM</name>
<feature type="region of interest" description="Disordered" evidence="3">
    <location>
        <begin position="324"/>
        <end position="380"/>
    </location>
</feature>
<evidence type="ECO:0000256" key="2">
    <source>
        <dbReference type="ARBA" id="ARBA00023242"/>
    </source>
</evidence>
<feature type="region of interest" description="Disordered" evidence="3">
    <location>
        <begin position="98"/>
        <end position="146"/>
    </location>
</feature>
<sequence>MSSELKVTRKKRSTAQTDEEPRIDHRKRPRNRTTQSCLNCHTSKRMCDRKKPCGRCVQLGITGLCVYEVDNPSHRADSEDDGSRLRQRVAELEGVIRQMKNKPHPRWVRSAASAELDGNDKPQSSCSESSSSGLSDRLSSEPGEGASTTAALILPLQPSFSVMPPSGTQSPVAHTSGCPTSPSGYYNTPSSFGSSSPLATPPDELQLSFPGVASDHTFTPDFDFTSMFMGYANLLSPYEEGLQTTTLHQQTECISAQRPGGEHCGCLTEHSSHQAVLELSIRLRKAADSLRRSTHHHLESNCKLNQQIAELDAYAASALANAQYPSETSPMPSSPSSRPTSSYSGAAPAFAPHHRSSFSDPLNSGQPHSAPHSAGSPLSIQSTIQNYNDNFMAWRGPAT</sequence>
<reference evidence="5 6" key="1">
    <citation type="journal article" date="2016" name="Mol. Biol. Evol.">
        <title>Comparative Genomics of Early-Diverging Mushroom-Forming Fungi Provides Insights into the Origins of Lignocellulose Decay Capabilities.</title>
        <authorList>
            <person name="Nagy L.G."/>
            <person name="Riley R."/>
            <person name="Tritt A."/>
            <person name="Adam C."/>
            <person name="Daum C."/>
            <person name="Floudas D."/>
            <person name="Sun H."/>
            <person name="Yadav J.S."/>
            <person name="Pangilinan J."/>
            <person name="Larsson K.H."/>
            <person name="Matsuura K."/>
            <person name="Barry K."/>
            <person name="Labutti K."/>
            <person name="Kuo R."/>
            <person name="Ohm R.A."/>
            <person name="Bhattacharya S.S."/>
            <person name="Shirouzu T."/>
            <person name="Yoshinaga Y."/>
            <person name="Martin F.M."/>
            <person name="Grigoriev I.V."/>
            <person name="Hibbett D.S."/>
        </authorList>
    </citation>
    <scope>NUCLEOTIDE SEQUENCE [LARGE SCALE GENOMIC DNA]</scope>
    <source>
        <strain evidence="5 6">CBS 109695</strain>
    </source>
</reference>
<dbReference type="GO" id="GO:0005634">
    <property type="term" value="C:nucleus"/>
    <property type="evidence" value="ECO:0007669"/>
    <property type="project" value="UniProtKB-SubCell"/>
</dbReference>
<comment type="subcellular location">
    <subcellularLocation>
        <location evidence="1">Nucleus</location>
    </subcellularLocation>
</comment>
<gene>
    <name evidence="5" type="ORF">FIBSPDRAFT_942718</name>
</gene>
<evidence type="ECO:0000313" key="6">
    <source>
        <dbReference type="Proteomes" id="UP000076532"/>
    </source>
</evidence>
<dbReference type="InterPro" id="IPR036864">
    <property type="entry name" value="Zn2-C6_fun-type_DNA-bd_sf"/>
</dbReference>
<evidence type="ECO:0000256" key="1">
    <source>
        <dbReference type="ARBA" id="ARBA00004123"/>
    </source>
</evidence>
<evidence type="ECO:0000313" key="5">
    <source>
        <dbReference type="EMBL" id="KZP34619.1"/>
    </source>
</evidence>
<dbReference type="CDD" id="cd00067">
    <property type="entry name" value="GAL4"/>
    <property type="match status" value="1"/>
</dbReference>
<dbReference type="PANTHER" id="PTHR31001:SF81">
    <property type="entry name" value="ZN(II)2CYS6 TRANSCRIPTION FACTOR"/>
    <property type="match status" value="1"/>
</dbReference>
<feature type="compositionally biased region" description="Polar residues" evidence="3">
    <location>
        <begin position="358"/>
        <end position="367"/>
    </location>
</feature>
<protein>
    <recommendedName>
        <fullName evidence="4">Zn(2)-C6 fungal-type domain-containing protein</fullName>
    </recommendedName>
</protein>
<feature type="domain" description="Zn(2)-C6 fungal-type" evidence="4">
    <location>
        <begin position="36"/>
        <end position="67"/>
    </location>
</feature>
<dbReference type="STRING" id="436010.A0A166XBM5"/>
<dbReference type="InterPro" id="IPR050613">
    <property type="entry name" value="Sec_Metabolite_Reg"/>
</dbReference>
<feature type="compositionally biased region" description="Low complexity" evidence="3">
    <location>
        <begin position="124"/>
        <end position="137"/>
    </location>
</feature>
<feature type="region of interest" description="Disordered" evidence="3">
    <location>
        <begin position="161"/>
        <end position="181"/>
    </location>
</feature>
<dbReference type="AlphaFoldDB" id="A0A166XBM5"/>
<feature type="compositionally biased region" description="Polar residues" evidence="3">
    <location>
        <begin position="166"/>
        <end position="181"/>
    </location>
</feature>
<proteinExistence type="predicted"/>
<dbReference type="OrthoDB" id="2269373at2759"/>
<organism evidence="5 6">
    <name type="scientific">Athelia psychrophila</name>
    <dbReference type="NCBI Taxonomy" id="1759441"/>
    <lineage>
        <taxon>Eukaryota</taxon>
        <taxon>Fungi</taxon>
        <taxon>Dikarya</taxon>
        <taxon>Basidiomycota</taxon>
        <taxon>Agaricomycotina</taxon>
        <taxon>Agaricomycetes</taxon>
        <taxon>Agaricomycetidae</taxon>
        <taxon>Atheliales</taxon>
        <taxon>Atheliaceae</taxon>
        <taxon>Athelia</taxon>
    </lineage>
</organism>
<dbReference type="PANTHER" id="PTHR31001">
    <property type="entry name" value="UNCHARACTERIZED TRANSCRIPTIONAL REGULATORY PROTEIN"/>
    <property type="match status" value="1"/>
</dbReference>
<evidence type="ECO:0000256" key="3">
    <source>
        <dbReference type="SAM" id="MobiDB-lite"/>
    </source>
</evidence>